<keyword evidence="1" id="KW-0812">Transmembrane</keyword>
<reference evidence="3" key="1">
    <citation type="journal article" date="2021" name="Environ. Microbiol.">
        <title>New insights into the diversity and evolution of the archaeal mobilome from three complete genomes of Saccharolobus shibatae.</title>
        <authorList>
            <person name="Medvedeva S."/>
            <person name="Brandt D."/>
            <person name="Cvirkaite-Krupovic V."/>
            <person name="Liu Y."/>
            <person name="Severinov K."/>
            <person name="Ishino S."/>
            <person name="Ishino Y."/>
            <person name="Prangishvili D."/>
            <person name="Kalinowski J."/>
            <person name="Krupovic M."/>
        </authorList>
    </citation>
    <scope>NUCLEOTIDE SEQUENCE</scope>
    <source>
        <strain evidence="3">B12</strain>
    </source>
</reference>
<sequence>MDEPLVSIVIPTLNSEKTVKGTLESLQILDYKNFEIVVVDGYSTDSTLNIVKQFVEKYGIRIVLEERKGRGVAYNRGVLESRGKYVAFLDSDARIATSTWIKNAVRLMENDDRIGVVFTKVFSPPDSKFLQKSIDTYLCKGFTTANGAIYRKDAVLKVGGFNEEMNYMQEDELLYKLTKAEYKYEVNFNDKIYHYHRDSIRSYIKQNMEAAYGAKIFHKLTKEKWVIRDALARLTIFFASIIFGLSLILLNIKIFLILSLLTYIILLLKVNFETCKKYRWSKYVYLSPILIYISIIGYSIGFLTQRDKKR</sequence>
<dbReference type="KEGG" id="sshi:J5U23_01534"/>
<evidence type="ECO:0000259" key="2">
    <source>
        <dbReference type="Pfam" id="PF00535"/>
    </source>
</evidence>
<keyword evidence="1" id="KW-0472">Membrane</keyword>
<dbReference type="AlphaFoldDB" id="A0A8F5GT92"/>
<proteinExistence type="predicted"/>
<feature type="transmembrane region" description="Helical" evidence="1">
    <location>
        <begin position="284"/>
        <end position="304"/>
    </location>
</feature>
<accession>A0A8F5GT92</accession>
<dbReference type="RefSeq" id="WP_218267435.1">
    <property type="nucleotide sequence ID" value="NZ_CP077717.1"/>
</dbReference>
<evidence type="ECO:0000256" key="1">
    <source>
        <dbReference type="SAM" id="Phobius"/>
    </source>
</evidence>
<feature type="domain" description="Glycosyltransferase 2-like" evidence="2">
    <location>
        <begin position="7"/>
        <end position="143"/>
    </location>
</feature>
<dbReference type="PANTHER" id="PTHR22916">
    <property type="entry name" value="GLYCOSYLTRANSFERASE"/>
    <property type="match status" value="1"/>
</dbReference>
<name>A0A8F5GT92_SACSH</name>
<gene>
    <name evidence="3" type="ORF">J5U23_01534</name>
</gene>
<dbReference type="Proteomes" id="UP000694018">
    <property type="component" value="Chromosome"/>
</dbReference>
<dbReference type="OrthoDB" id="11098at2157"/>
<organism evidence="3 4">
    <name type="scientific">Saccharolobus shibatae (strain ATCC 51178 / DSM 5389 / JCM 8931 / NBRC 15437 / B12)</name>
    <name type="common">Sulfolobus shibatae</name>
    <dbReference type="NCBI Taxonomy" id="523848"/>
    <lineage>
        <taxon>Archaea</taxon>
        <taxon>Thermoproteota</taxon>
        <taxon>Thermoprotei</taxon>
        <taxon>Sulfolobales</taxon>
        <taxon>Sulfolobaceae</taxon>
        <taxon>Saccharolobus</taxon>
    </lineage>
</organism>
<feature type="transmembrane region" description="Helical" evidence="1">
    <location>
        <begin position="230"/>
        <end position="248"/>
    </location>
</feature>
<dbReference type="Pfam" id="PF00535">
    <property type="entry name" value="Glycos_transf_2"/>
    <property type="match status" value="1"/>
</dbReference>
<evidence type="ECO:0000313" key="3">
    <source>
        <dbReference type="EMBL" id="QXJ28665.1"/>
    </source>
</evidence>
<dbReference type="GeneID" id="65563102"/>
<dbReference type="EMBL" id="CP077717">
    <property type="protein sequence ID" value="QXJ28665.1"/>
    <property type="molecule type" value="Genomic_DNA"/>
</dbReference>
<dbReference type="InterPro" id="IPR001173">
    <property type="entry name" value="Glyco_trans_2-like"/>
</dbReference>
<dbReference type="PANTHER" id="PTHR22916:SF64">
    <property type="entry name" value="TRANSFERASE, PUTATIVE-RELATED"/>
    <property type="match status" value="1"/>
</dbReference>
<protein>
    <recommendedName>
        <fullName evidence="2">Glycosyltransferase 2-like domain-containing protein</fullName>
    </recommendedName>
</protein>
<keyword evidence="1" id="KW-1133">Transmembrane helix</keyword>
<evidence type="ECO:0000313" key="4">
    <source>
        <dbReference type="Proteomes" id="UP000694018"/>
    </source>
</evidence>